<dbReference type="GO" id="GO:0007165">
    <property type="term" value="P:signal transduction"/>
    <property type="evidence" value="ECO:0007669"/>
    <property type="project" value="TreeGrafter"/>
</dbReference>
<accession>A0A212KY62</accession>
<dbReference type="PROSITE" id="PS00630">
    <property type="entry name" value="IMP_2"/>
    <property type="match status" value="1"/>
</dbReference>
<dbReference type="GO" id="GO:0046854">
    <property type="term" value="P:phosphatidylinositol phosphate biosynthetic process"/>
    <property type="evidence" value="ECO:0007669"/>
    <property type="project" value="InterPro"/>
</dbReference>
<sequence length="261" mass="28273">MIDASSILKNCVDIVLQSGEIIREHWELPSNVRHKGSIDLVTQTDLAVEAFLKEKLANLVPGACFLAEESSRDDEAPDELCWIIDPVDGTTNFVHRIPQVGTSVALWHNGRVELGIVNVPMLHRCYWSARGHGAFCNDKPIAVSGVDCLNDALVGTGFPYDIATRLPEILERLALVLPMAQGVRRIGAASIDLAYVASGKLDIFYEAGLKPWDFAAGMLLVEEAGGRVSNLNGDLLHFGEPLLASNGRLHALAVDLLSPTT</sequence>
<feature type="binding site" evidence="6">
    <location>
        <position position="68"/>
    </location>
    <ligand>
        <name>Mg(2+)</name>
        <dbReference type="ChEBI" id="CHEBI:18420"/>
        <label>1</label>
        <note>catalytic</note>
    </ligand>
</feature>
<keyword evidence="3 6" id="KW-0479">Metal-binding</keyword>
<dbReference type="InterPro" id="IPR000760">
    <property type="entry name" value="Inositol_monophosphatase-like"/>
</dbReference>
<dbReference type="PROSITE" id="PS00629">
    <property type="entry name" value="IMP_1"/>
    <property type="match status" value="1"/>
</dbReference>
<dbReference type="CDD" id="cd01639">
    <property type="entry name" value="IMPase"/>
    <property type="match status" value="1"/>
</dbReference>
<dbReference type="Pfam" id="PF00459">
    <property type="entry name" value="Inositol_P"/>
    <property type="match status" value="1"/>
</dbReference>
<dbReference type="PANTHER" id="PTHR20854:SF17">
    <property type="entry name" value="PHOSPHATASE IMPL1, CHLOROPLASTIC"/>
    <property type="match status" value="1"/>
</dbReference>
<dbReference type="RefSeq" id="WP_179979191.1">
    <property type="nucleotide sequence ID" value="NZ_LT608333.1"/>
</dbReference>
<evidence type="ECO:0000256" key="7">
    <source>
        <dbReference type="RuleBase" id="RU364068"/>
    </source>
</evidence>
<dbReference type="GO" id="GO:0006020">
    <property type="term" value="P:inositol metabolic process"/>
    <property type="evidence" value="ECO:0007669"/>
    <property type="project" value="TreeGrafter"/>
</dbReference>
<evidence type="ECO:0000256" key="1">
    <source>
        <dbReference type="ARBA" id="ARBA00001946"/>
    </source>
</evidence>
<dbReference type="InterPro" id="IPR020550">
    <property type="entry name" value="Inositol_monophosphatase_CS"/>
</dbReference>
<dbReference type="Gene3D" id="3.40.190.80">
    <property type="match status" value="1"/>
</dbReference>
<name>A0A212KY62_9BACT</name>
<evidence type="ECO:0000313" key="8">
    <source>
        <dbReference type="EMBL" id="SCM70210.1"/>
    </source>
</evidence>
<gene>
    <name evidence="8" type="ORF">KL86DES1_10258</name>
</gene>
<dbReference type="SUPFAM" id="SSF56655">
    <property type="entry name" value="Carbohydrate phosphatase"/>
    <property type="match status" value="1"/>
</dbReference>
<dbReference type="AlphaFoldDB" id="A0A212KY62"/>
<dbReference type="GO" id="GO:0046872">
    <property type="term" value="F:metal ion binding"/>
    <property type="evidence" value="ECO:0007669"/>
    <property type="project" value="UniProtKB-KW"/>
</dbReference>
<comment type="similarity">
    <text evidence="2 7">Belongs to the inositol monophosphatase superfamily.</text>
</comment>
<dbReference type="PRINTS" id="PR01959">
    <property type="entry name" value="SBIMPHPHTASE"/>
</dbReference>
<feature type="binding site" evidence="6">
    <location>
        <position position="213"/>
    </location>
    <ligand>
        <name>Mg(2+)</name>
        <dbReference type="ChEBI" id="CHEBI:18420"/>
        <label>1</label>
        <note>catalytic</note>
    </ligand>
</feature>
<evidence type="ECO:0000256" key="4">
    <source>
        <dbReference type="ARBA" id="ARBA00022801"/>
    </source>
</evidence>
<evidence type="ECO:0000256" key="3">
    <source>
        <dbReference type="ARBA" id="ARBA00022723"/>
    </source>
</evidence>
<dbReference type="FunFam" id="3.30.540.10:FF:000003">
    <property type="entry name" value="Inositol-1-monophosphatase"/>
    <property type="match status" value="1"/>
</dbReference>
<comment type="cofactor">
    <cofactor evidence="1 6 7">
        <name>Mg(2+)</name>
        <dbReference type="ChEBI" id="CHEBI:18420"/>
    </cofactor>
</comment>
<evidence type="ECO:0000256" key="5">
    <source>
        <dbReference type="ARBA" id="ARBA00022842"/>
    </source>
</evidence>
<proteinExistence type="inferred from homology"/>
<reference evidence="8" key="1">
    <citation type="submission" date="2016-08" db="EMBL/GenBank/DDBJ databases">
        <authorList>
            <person name="Seilhamer J.J."/>
        </authorList>
    </citation>
    <scope>NUCLEOTIDE SEQUENCE</scope>
    <source>
        <strain evidence="8">86-1</strain>
    </source>
</reference>
<dbReference type="PRINTS" id="PR00377">
    <property type="entry name" value="IMPHPHTASES"/>
</dbReference>
<dbReference type="PANTHER" id="PTHR20854">
    <property type="entry name" value="INOSITOL MONOPHOSPHATASE"/>
    <property type="match status" value="1"/>
</dbReference>
<organism evidence="8">
    <name type="scientific">uncultured Desulfovibrio sp</name>
    <dbReference type="NCBI Taxonomy" id="167968"/>
    <lineage>
        <taxon>Bacteria</taxon>
        <taxon>Pseudomonadati</taxon>
        <taxon>Thermodesulfobacteriota</taxon>
        <taxon>Desulfovibrionia</taxon>
        <taxon>Desulfovibrionales</taxon>
        <taxon>Desulfovibrionaceae</taxon>
        <taxon>Desulfovibrio</taxon>
        <taxon>environmental samples</taxon>
    </lineage>
</organism>
<keyword evidence="4 7" id="KW-0378">Hydrolase</keyword>
<dbReference type="InterPro" id="IPR020583">
    <property type="entry name" value="Inositol_monoP_metal-BS"/>
</dbReference>
<evidence type="ECO:0000256" key="2">
    <source>
        <dbReference type="ARBA" id="ARBA00009759"/>
    </source>
</evidence>
<dbReference type="EMBL" id="FMJC01000001">
    <property type="protein sequence ID" value="SCM70210.1"/>
    <property type="molecule type" value="Genomic_DNA"/>
</dbReference>
<dbReference type="Gene3D" id="3.30.540.10">
    <property type="entry name" value="Fructose-1,6-Bisphosphatase, subunit A, domain 1"/>
    <property type="match status" value="1"/>
</dbReference>
<dbReference type="InterPro" id="IPR033942">
    <property type="entry name" value="IMPase"/>
</dbReference>
<comment type="catalytic activity">
    <reaction evidence="7">
        <text>a myo-inositol phosphate + H2O = myo-inositol + phosphate</text>
        <dbReference type="Rhea" id="RHEA:24056"/>
        <dbReference type="ChEBI" id="CHEBI:15377"/>
        <dbReference type="ChEBI" id="CHEBI:17268"/>
        <dbReference type="ChEBI" id="CHEBI:43474"/>
        <dbReference type="ChEBI" id="CHEBI:84139"/>
        <dbReference type="EC" id="3.1.3.25"/>
    </reaction>
</comment>
<evidence type="ECO:0000256" key="6">
    <source>
        <dbReference type="PIRSR" id="PIRSR600760-2"/>
    </source>
</evidence>
<keyword evidence="5 6" id="KW-0460">Magnesium</keyword>
<feature type="binding site" evidence="6">
    <location>
        <position position="85"/>
    </location>
    <ligand>
        <name>Mg(2+)</name>
        <dbReference type="ChEBI" id="CHEBI:18420"/>
        <label>1</label>
        <note>catalytic</note>
    </ligand>
</feature>
<dbReference type="GO" id="GO:0008934">
    <property type="term" value="F:inositol monophosphate 1-phosphatase activity"/>
    <property type="evidence" value="ECO:0007669"/>
    <property type="project" value="InterPro"/>
</dbReference>
<protein>
    <recommendedName>
        <fullName evidence="7">Inositol-1-monophosphatase</fullName>
        <ecNumber evidence="7">3.1.3.25</ecNumber>
    </recommendedName>
</protein>
<dbReference type="EC" id="3.1.3.25" evidence="7"/>
<dbReference type="InterPro" id="IPR022337">
    <property type="entry name" value="Inositol_monophosphatase_SuhB"/>
</dbReference>
<feature type="binding site" evidence="6">
    <location>
        <position position="88"/>
    </location>
    <ligand>
        <name>Mg(2+)</name>
        <dbReference type="ChEBI" id="CHEBI:18420"/>
        <label>1</label>
        <note>catalytic</note>
    </ligand>
</feature>